<dbReference type="AntiFam" id="ANF00066">
    <property type="entry name" value="Translation of palindromic DNA repeat"/>
</dbReference>
<comment type="caution">
    <text evidence="1">The sequence shown here is derived from an EMBL/GenBank/DDBJ whole genome shotgun (WGS) entry which is preliminary data.</text>
</comment>
<evidence type="ECO:0000313" key="2">
    <source>
        <dbReference type="Proteomes" id="UP000036367"/>
    </source>
</evidence>
<proteinExistence type="predicted"/>
<reference evidence="1" key="1">
    <citation type="submission" date="2015-05" db="EMBL/GenBank/DDBJ databases">
        <title>Permanent draft genome of Rhodopirellula islandicus K833.</title>
        <authorList>
            <person name="Kizina J."/>
            <person name="Richter M."/>
            <person name="Glockner F.O."/>
            <person name="Harder J."/>
        </authorList>
    </citation>
    <scope>NUCLEOTIDE SEQUENCE [LARGE SCALE GENOMIC DNA]</scope>
    <source>
        <strain evidence="1">K833</strain>
    </source>
</reference>
<dbReference type="EMBL" id="LECT01000042">
    <property type="protein sequence ID" value="KLU02948.1"/>
    <property type="molecule type" value="Genomic_DNA"/>
</dbReference>
<accession>A0A0J1B8U0</accession>
<dbReference type="AlphaFoldDB" id="A0A0J1B8U0"/>
<sequence>MGSASLTLFEVALFARMANGLVQFKTSGLMLAVGQQNRMQKRFKT</sequence>
<gene>
    <name evidence="1" type="ORF">RISK_004918</name>
</gene>
<evidence type="ECO:0000313" key="1">
    <source>
        <dbReference type="EMBL" id="KLU02948.1"/>
    </source>
</evidence>
<dbReference type="Proteomes" id="UP000036367">
    <property type="component" value="Unassembled WGS sequence"/>
</dbReference>
<organism evidence="1 2">
    <name type="scientific">Rhodopirellula islandica</name>
    <dbReference type="NCBI Taxonomy" id="595434"/>
    <lineage>
        <taxon>Bacteria</taxon>
        <taxon>Pseudomonadati</taxon>
        <taxon>Planctomycetota</taxon>
        <taxon>Planctomycetia</taxon>
        <taxon>Pirellulales</taxon>
        <taxon>Pirellulaceae</taxon>
        <taxon>Rhodopirellula</taxon>
    </lineage>
</organism>
<name>A0A0J1B8U0_RHOIS</name>
<protein>
    <submittedName>
        <fullName evidence="1">Uncharacterized protein</fullName>
    </submittedName>
</protein>
<keyword evidence="2" id="KW-1185">Reference proteome</keyword>